<feature type="compositionally biased region" description="Basic residues" evidence="1">
    <location>
        <begin position="91"/>
        <end position="102"/>
    </location>
</feature>
<keyword evidence="3" id="KW-1185">Reference proteome</keyword>
<sequence length="102" mass="10791">MPPGAPRTAPGRSLRRRSGTSPPTGSTLGPSPAARSQPARFRSPGAPRSARSPRTRRCRRSPRSLTRTRSTAAATDSTARASPATSSTSPRARRATCPRSLR</sequence>
<feature type="compositionally biased region" description="Low complexity" evidence="1">
    <location>
        <begin position="19"/>
        <end position="50"/>
    </location>
</feature>
<dbReference type="EMBL" id="JZWV01000119">
    <property type="protein sequence ID" value="KJY37101.1"/>
    <property type="molecule type" value="Genomic_DNA"/>
</dbReference>
<accession>A0A0F4JVV4</accession>
<evidence type="ECO:0000256" key="1">
    <source>
        <dbReference type="SAM" id="MobiDB-lite"/>
    </source>
</evidence>
<feature type="region of interest" description="Disordered" evidence="1">
    <location>
        <begin position="1"/>
        <end position="102"/>
    </location>
</feature>
<dbReference type="PATRIC" id="fig|68223.7.peg.3227"/>
<name>A0A0F4JVV4_9ACTN</name>
<evidence type="ECO:0000313" key="2">
    <source>
        <dbReference type="EMBL" id="KJY37101.1"/>
    </source>
</evidence>
<dbReference type="AlphaFoldDB" id="A0A0F4JVV4"/>
<protein>
    <submittedName>
        <fullName evidence="2">Uncharacterized protein</fullName>
    </submittedName>
</protein>
<dbReference type="Proteomes" id="UP000033551">
    <property type="component" value="Unassembled WGS sequence"/>
</dbReference>
<feature type="compositionally biased region" description="Low complexity" evidence="1">
    <location>
        <begin position="63"/>
        <end position="90"/>
    </location>
</feature>
<proteinExistence type="predicted"/>
<reference evidence="2 3" key="1">
    <citation type="submission" date="2015-02" db="EMBL/GenBank/DDBJ databases">
        <authorList>
            <person name="Ju K.-S."/>
            <person name="Doroghazi J.R."/>
            <person name="Metcalf W."/>
        </authorList>
    </citation>
    <scope>NUCLEOTIDE SEQUENCE [LARGE SCALE GENOMIC DNA]</scope>
    <source>
        <strain evidence="2 3">NRRL ISP-5550</strain>
    </source>
</reference>
<gene>
    <name evidence="2" type="ORF">VR44_06555</name>
</gene>
<organism evidence="2 3">
    <name type="scientific">Streptomyces katrae</name>
    <dbReference type="NCBI Taxonomy" id="68223"/>
    <lineage>
        <taxon>Bacteria</taxon>
        <taxon>Bacillati</taxon>
        <taxon>Actinomycetota</taxon>
        <taxon>Actinomycetes</taxon>
        <taxon>Kitasatosporales</taxon>
        <taxon>Streptomycetaceae</taxon>
        <taxon>Streptomyces</taxon>
    </lineage>
</organism>
<evidence type="ECO:0000313" key="3">
    <source>
        <dbReference type="Proteomes" id="UP000033551"/>
    </source>
</evidence>
<comment type="caution">
    <text evidence="2">The sequence shown here is derived from an EMBL/GenBank/DDBJ whole genome shotgun (WGS) entry which is preliminary data.</text>
</comment>
<feature type="compositionally biased region" description="Basic residues" evidence="1">
    <location>
        <begin position="51"/>
        <end position="62"/>
    </location>
</feature>